<evidence type="ECO:0000313" key="3">
    <source>
        <dbReference type="Proteomes" id="UP000613580"/>
    </source>
</evidence>
<keyword evidence="1" id="KW-0732">Signal</keyword>
<feature type="signal peptide" evidence="1">
    <location>
        <begin position="1"/>
        <end position="22"/>
    </location>
</feature>
<gene>
    <name evidence="2" type="ORF">HMN09_01171100</name>
</gene>
<accession>A0A8H6S6L7</accession>
<reference evidence="2" key="1">
    <citation type="submission" date="2020-05" db="EMBL/GenBank/DDBJ databases">
        <title>Mycena genomes resolve the evolution of fungal bioluminescence.</title>
        <authorList>
            <person name="Tsai I.J."/>
        </authorList>
    </citation>
    <scope>NUCLEOTIDE SEQUENCE</scope>
    <source>
        <strain evidence="2">110903Hualien_Pintung</strain>
    </source>
</reference>
<dbReference type="AlphaFoldDB" id="A0A8H6S6L7"/>
<dbReference type="EMBL" id="JACAZE010000020">
    <property type="protein sequence ID" value="KAF7293758.1"/>
    <property type="molecule type" value="Genomic_DNA"/>
</dbReference>
<evidence type="ECO:0000313" key="2">
    <source>
        <dbReference type="EMBL" id="KAF7293758.1"/>
    </source>
</evidence>
<sequence>MHATTTSVISVLSALFVSTVNGRAAVAARDPTPSPAPIAYYTPNYYCPSTGTTAASTTVYEEDWTGLSTSNQNAGSLECDSYTSGKGVCYYRMDTGAPDTRNNLKSSNKCASMAIPSTSTEVPCGYKCPSVGPSGSATKTLNEMDIDSFYETLTCNYNNDSSCVFKTSNGALVTYLSSSKCISKAPTTCISSRRSYKREDNFTAMLKKKGVEARVPNAVAAPETS</sequence>
<dbReference type="Proteomes" id="UP000613580">
    <property type="component" value="Unassembled WGS sequence"/>
</dbReference>
<feature type="chain" id="PRO_5034378548" evidence="1">
    <location>
        <begin position="23"/>
        <end position="225"/>
    </location>
</feature>
<name>A0A8H6S6L7_MYCCL</name>
<keyword evidence="3" id="KW-1185">Reference proteome</keyword>
<organism evidence="2 3">
    <name type="scientific">Mycena chlorophos</name>
    <name type="common">Agaric fungus</name>
    <name type="synonym">Agaricus chlorophos</name>
    <dbReference type="NCBI Taxonomy" id="658473"/>
    <lineage>
        <taxon>Eukaryota</taxon>
        <taxon>Fungi</taxon>
        <taxon>Dikarya</taxon>
        <taxon>Basidiomycota</taxon>
        <taxon>Agaricomycotina</taxon>
        <taxon>Agaricomycetes</taxon>
        <taxon>Agaricomycetidae</taxon>
        <taxon>Agaricales</taxon>
        <taxon>Marasmiineae</taxon>
        <taxon>Mycenaceae</taxon>
        <taxon>Mycena</taxon>
    </lineage>
</organism>
<comment type="caution">
    <text evidence="2">The sequence shown here is derived from an EMBL/GenBank/DDBJ whole genome shotgun (WGS) entry which is preliminary data.</text>
</comment>
<dbReference type="OrthoDB" id="3068021at2759"/>
<evidence type="ECO:0000256" key="1">
    <source>
        <dbReference type="SAM" id="SignalP"/>
    </source>
</evidence>
<proteinExistence type="predicted"/>
<protein>
    <submittedName>
        <fullName evidence="2">Uncharacterized protein</fullName>
    </submittedName>
</protein>